<dbReference type="Proteomes" id="UP000293441">
    <property type="component" value="Unassembled WGS sequence"/>
</dbReference>
<evidence type="ECO:0000313" key="6">
    <source>
        <dbReference type="Proteomes" id="UP000291501"/>
    </source>
</evidence>
<evidence type="ECO:0000313" key="5">
    <source>
        <dbReference type="EMBL" id="TCF81004.1"/>
    </source>
</evidence>
<keyword evidence="2" id="KW-0326">Glycosidase</keyword>
<protein>
    <submittedName>
        <fullName evidence="4">Inosine-uridine preferring nucleoside</fullName>
    </submittedName>
</protein>
<evidence type="ECO:0000256" key="2">
    <source>
        <dbReference type="ARBA" id="ARBA00023295"/>
    </source>
</evidence>
<evidence type="ECO:0000259" key="3">
    <source>
        <dbReference type="Pfam" id="PF01156"/>
    </source>
</evidence>
<dbReference type="GO" id="GO:0005829">
    <property type="term" value="C:cytosol"/>
    <property type="evidence" value="ECO:0007669"/>
    <property type="project" value="TreeGrafter"/>
</dbReference>
<dbReference type="EMBL" id="SHTN01000030">
    <property type="protein sequence ID" value="TCF81004.1"/>
    <property type="molecule type" value="Genomic_DNA"/>
</dbReference>
<keyword evidence="1" id="KW-0378">Hydrolase</keyword>
<organism evidence="4 7">
    <name type="scientific">Bifidobacterium longum subsp. longum</name>
    <dbReference type="NCBI Taxonomy" id="1679"/>
    <lineage>
        <taxon>Bacteria</taxon>
        <taxon>Bacillati</taxon>
        <taxon>Actinomycetota</taxon>
        <taxon>Actinomycetes</taxon>
        <taxon>Bifidobacteriales</taxon>
        <taxon>Bifidobacteriaceae</taxon>
        <taxon>Bifidobacterium</taxon>
    </lineage>
</organism>
<dbReference type="SUPFAM" id="SSF53590">
    <property type="entry name" value="Nucleoside hydrolase"/>
    <property type="match status" value="1"/>
</dbReference>
<reference evidence="6 7" key="1">
    <citation type="journal article" date="2018" name="Sci. Rep.">
        <title>Genomic diversity and distribution of Bifidobacterium longum subsp. longum across the human lifespan.</title>
        <authorList>
            <person name="Odamaki T."/>
            <person name="Bottacini F."/>
            <person name="Kato K."/>
            <person name="Mitsuyama E."/>
            <person name="Yoshida K."/>
            <person name="Horigome A."/>
            <person name="Xiao J.Z."/>
            <person name="van Sinderen D."/>
        </authorList>
    </citation>
    <scope>NUCLEOTIDE SEQUENCE [LARGE SCALE GENOMIC DNA]</scope>
    <source>
        <strain evidence="4 7">MCC10015</strain>
        <strain evidence="5 6">MCC10126</strain>
    </source>
</reference>
<comment type="caution">
    <text evidence="4">The sequence shown here is derived from an EMBL/GenBank/DDBJ whole genome shotgun (WGS) entry which is preliminary data.</text>
</comment>
<feature type="domain" description="Inosine/uridine-preferring nucleoside hydrolase" evidence="3">
    <location>
        <begin position="21"/>
        <end position="322"/>
    </location>
</feature>
<dbReference type="InterPro" id="IPR023186">
    <property type="entry name" value="IUNH"/>
</dbReference>
<dbReference type="Gene3D" id="3.90.245.10">
    <property type="entry name" value="Ribonucleoside hydrolase-like"/>
    <property type="match status" value="1"/>
</dbReference>
<evidence type="ECO:0000313" key="4">
    <source>
        <dbReference type="EMBL" id="TCD96201.1"/>
    </source>
</evidence>
<dbReference type="EMBL" id="SHPX01000037">
    <property type="protein sequence ID" value="TCD96201.1"/>
    <property type="molecule type" value="Genomic_DNA"/>
</dbReference>
<dbReference type="AlphaFoldDB" id="A0A0S2MKS8"/>
<dbReference type="RefSeq" id="WP_225724248.1">
    <property type="nucleotide sequence ID" value="NZ_BSQT01000025.1"/>
</dbReference>
<accession>A0A0S2MKS8</accession>
<dbReference type="InterPro" id="IPR036452">
    <property type="entry name" value="Ribo_hydro-like"/>
</dbReference>
<proteinExistence type="predicted"/>
<gene>
    <name evidence="4" type="ORF">MCC10015_1679</name>
    <name evidence="5" type="ORF">MCC10126_1608</name>
</gene>
<sequence>MEDVSDFSARKLMERNIMKKIILDLDTGIDDTLALSYILGSEDAELIGITGTYGNVLLETGIRNDLNLLEMYGRPDIPVFKGVPHPSDADSFEVPDSSGIFHGRNGTGNVEVPATATRQASDKSAVDFIIESARKYSKEELVYVPTGPSTNIDAAFVKAPDIVDKLTIVMMGGALTQPGNCNPYMEANISMDPKASNRMFSTSADITMIGLDVTMQALMTKKDTQALRDVGTKAGAFLADMTDYYIDISEETDPAFQGGCNLHDPLAAAVALDPTLVTTFPIDLMVETEGPSIGRTIGDPTRLLSQPKNTKVALGVDAERFTSQFMERLLKLAATVD</sequence>
<dbReference type="InterPro" id="IPR001910">
    <property type="entry name" value="Inosine/uridine_hydrolase_dom"/>
</dbReference>
<dbReference type="GO" id="GO:0006152">
    <property type="term" value="P:purine nucleoside catabolic process"/>
    <property type="evidence" value="ECO:0007669"/>
    <property type="project" value="TreeGrafter"/>
</dbReference>
<dbReference type="CDD" id="cd02650">
    <property type="entry name" value="nuc_hydro_CaPnhB"/>
    <property type="match status" value="1"/>
</dbReference>
<dbReference type="Pfam" id="PF01156">
    <property type="entry name" value="IU_nuc_hydro"/>
    <property type="match status" value="1"/>
</dbReference>
<dbReference type="PANTHER" id="PTHR12304:SF4">
    <property type="entry name" value="URIDINE NUCLEOSIDASE"/>
    <property type="match status" value="1"/>
</dbReference>
<evidence type="ECO:0000313" key="7">
    <source>
        <dbReference type="Proteomes" id="UP000293441"/>
    </source>
</evidence>
<reference evidence="4" key="2">
    <citation type="submission" date="2019-02" db="EMBL/GenBank/DDBJ databases">
        <authorList>
            <person name="Odamaki T."/>
        </authorList>
    </citation>
    <scope>NUCLEOTIDE SEQUENCE</scope>
    <source>
        <strain evidence="4">MCC10015</strain>
        <strain evidence="5">MCC10126</strain>
    </source>
</reference>
<dbReference type="PANTHER" id="PTHR12304">
    <property type="entry name" value="INOSINE-URIDINE PREFERRING NUCLEOSIDE HYDROLASE"/>
    <property type="match status" value="1"/>
</dbReference>
<evidence type="ECO:0000256" key="1">
    <source>
        <dbReference type="ARBA" id="ARBA00022801"/>
    </source>
</evidence>
<dbReference type="GO" id="GO:0008477">
    <property type="term" value="F:purine nucleosidase activity"/>
    <property type="evidence" value="ECO:0007669"/>
    <property type="project" value="TreeGrafter"/>
</dbReference>
<dbReference type="Proteomes" id="UP000291501">
    <property type="component" value="Unassembled WGS sequence"/>
</dbReference>
<name>A0A0S2MKS8_BIFLL</name>